<name>Q6BT65_DEBHA</name>
<dbReference type="PANTHER" id="PTHR46300:SF9">
    <property type="entry name" value="P450, PUTATIVE-RELATED"/>
    <property type="match status" value="1"/>
</dbReference>
<dbReference type="HOGENOM" id="CLU_001570_2_4_1"/>
<dbReference type="GeneID" id="2901019"/>
<dbReference type="PANTHER" id="PTHR46300">
    <property type="entry name" value="P450, PUTATIVE (EUROFUNG)-RELATED-RELATED"/>
    <property type="match status" value="1"/>
</dbReference>
<dbReference type="GO" id="GO:0020037">
    <property type="term" value="F:heme binding"/>
    <property type="evidence" value="ECO:0007669"/>
    <property type="project" value="InterPro"/>
</dbReference>
<keyword evidence="2 5" id="KW-0479">Metal-binding</keyword>
<keyword evidence="6" id="KW-1133">Transmembrane helix</keyword>
<evidence type="ECO:0000313" key="7">
    <source>
        <dbReference type="EMBL" id="CAG86740.2"/>
    </source>
</evidence>
<comment type="similarity">
    <text evidence="1">Belongs to the cytochrome P450 family.</text>
</comment>
<keyword evidence="5" id="KW-0349">Heme</keyword>
<dbReference type="STRING" id="284592.Q6BT65"/>
<dbReference type="InterPro" id="IPR036396">
    <property type="entry name" value="Cyt_P450_sf"/>
</dbReference>
<dbReference type="Pfam" id="PF00067">
    <property type="entry name" value="p450"/>
    <property type="match status" value="1"/>
</dbReference>
<dbReference type="InParanoid" id="Q6BT65"/>
<dbReference type="GO" id="GO:0016705">
    <property type="term" value="F:oxidoreductase activity, acting on paired donors, with incorporation or reduction of molecular oxygen"/>
    <property type="evidence" value="ECO:0007669"/>
    <property type="project" value="InterPro"/>
</dbReference>
<protein>
    <submittedName>
        <fullName evidence="7">DEHA2D03168p</fullName>
    </submittedName>
</protein>
<evidence type="ECO:0000256" key="6">
    <source>
        <dbReference type="SAM" id="Phobius"/>
    </source>
</evidence>
<dbReference type="InterPro" id="IPR001128">
    <property type="entry name" value="Cyt_P450"/>
</dbReference>
<feature type="transmembrane region" description="Helical" evidence="6">
    <location>
        <begin position="25"/>
        <end position="46"/>
    </location>
</feature>
<evidence type="ECO:0000256" key="1">
    <source>
        <dbReference type="ARBA" id="ARBA00010617"/>
    </source>
</evidence>
<dbReference type="PRINTS" id="PR00463">
    <property type="entry name" value="EP450I"/>
</dbReference>
<organism evidence="7 8">
    <name type="scientific">Debaryomyces hansenii (strain ATCC 36239 / CBS 767 / BCRC 21394 / JCM 1990 / NBRC 0083 / IGC 2968)</name>
    <name type="common">Yeast</name>
    <name type="synonym">Torulaspora hansenii</name>
    <dbReference type="NCBI Taxonomy" id="284592"/>
    <lineage>
        <taxon>Eukaryota</taxon>
        <taxon>Fungi</taxon>
        <taxon>Dikarya</taxon>
        <taxon>Ascomycota</taxon>
        <taxon>Saccharomycotina</taxon>
        <taxon>Pichiomycetes</taxon>
        <taxon>Debaryomycetaceae</taxon>
        <taxon>Debaryomyces</taxon>
    </lineage>
</organism>
<dbReference type="SUPFAM" id="SSF48264">
    <property type="entry name" value="Cytochrome P450"/>
    <property type="match status" value="1"/>
</dbReference>
<dbReference type="GO" id="GO:0004497">
    <property type="term" value="F:monooxygenase activity"/>
    <property type="evidence" value="ECO:0007669"/>
    <property type="project" value="InterPro"/>
</dbReference>
<dbReference type="PRINTS" id="PR00385">
    <property type="entry name" value="P450"/>
</dbReference>
<evidence type="ECO:0000256" key="2">
    <source>
        <dbReference type="ARBA" id="ARBA00022723"/>
    </source>
</evidence>
<evidence type="ECO:0000256" key="3">
    <source>
        <dbReference type="ARBA" id="ARBA00023002"/>
    </source>
</evidence>
<dbReference type="eggNOG" id="KOG0156">
    <property type="taxonomic scope" value="Eukaryota"/>
</dbReference>
<dbReference type="InterPro" id="IPR050364">
    <property type="entry name" value="Cytochrome_P450_fung"/>
</dbReference>
<dbReference type="OrthoDB" id="1055148at2759"/>
<feature type="binding site" description="axial binding residue" evidence="5">
    <location>
        <position position="491"/>
    </location>
    <ligand>
        <name>heme</name>
        <dbReference type="ChEBI" id="CHEBI:30413"/>
    </ligand>
    <ligandPart>
        <name>Fe</name>
        <dbReference type="ChEBI" id="CHEBI:18248"/>
    </ligandPart>
</feature>
<dbReference type="EMBL" id="CR382136">
    <property type="protein sequence ID" value="CAG86740.2"/>
    <property type="molecule type" value="Genomic_DNA"/>
</dbReference>
<keyword evidence="3" id="KW-0560">Oxidoreductase</keyword>
<dbReference type="Gene3D" id="1.10.630.10">
    <property type="entry name" value="Cytochrome P450"/>
    <property type="match status" value="1"/>
</dbReference>
<reference evidence="7 8" key="1">
    <citation type="journal article" date="2004" name="Nature">
        <title>Genome evolution in yeasts.</title>
        <authorList>
            <consortium name="Genolevures"/>
            <person name="Dujon B."/>
            <person name="Sherman D."/>
            <person name="Fischer G."/>
            <person name="Durrens P."/>
            <person name="Casaregola S."/>
            <person name="Lafontaine I."/>
            <person name="de Montigny J."/>
            <person name="Marck C."/>
            <person name="Neuveglise C."/>
            <person name="Talla E."/>
            <person name="Goffard N."/>
            <person name="Frangeul L."/>
            <person name="Aigle M."/>
            <person name="Anthouard V."/>
            <person name="Babour A."/>
            <person name="Barbe V."/>
            <person name="Barnay S."/>
            <person name="Blanchin S."/>
            <person name="Beckerich J.M."/>
            <person name="Beyne E."/>
            <person name="Bleykasten C."/>
            <person name="Boisrame A."/>
            <person name="Boyer J."/>
            <person name="Cattolico L."/>
            <person name="Confanioleri F."/>
            <person name="de Daruvar A."/>
            <person name="Despons L."/>
            <person name="Fabre E."/>
            <person name="Fairhead C."/>
            <person name="Ferry-Dumazet H."/>
            <person name="Groppi A."/>
            <person name="Hantraye F."/>
            <person name="Hennequin C."/>
            <person name="Jauniaux N."/>
            <person name="Joyet P."/>
            <person name="Kachouri R."/>
            <person name="Kerrest A."/>
            <person name="Koszul R."/>
            <person name="Lemaire M."/>
            <person name="Lesur I."/>
            <person name="Ma L."/>
            <person name="Muller H."/>
            <person name="Nicaud J.M."/>
            <person name="Nikolski M."/>
            <person name="Oztas S."/>
            <person name="Ozier-Kalogeropoulos O."/>
            <person name="Pellenz S."/>
            <person name="Potier S."/>
            <person name="Richard G.F."/>
            <person name="Straub M.L."/>
            <person name="Suleau A."/>
            <person name="Swennene D."/>
            <person name="Tekaia F."/>
            <person name="Wesolowski-Louvel M."/>
            <person name="Westhof E."/>
            <person name="Wirth B."/>
            <person name="Zeniou-Meyer M."/>
            <person name="Zivanovic I."/>
            <person name="Bolotin-Fukuhara M."/>
            <person name="Thierry A."/>
            <person name="Bouchier C."/>
            <person name="Caudron B."/>
            <person name="Scarpelli C."/>
            <person name="Gaillardin C."/>
            <person name="Weissenbach J."/>
            <person name="Wincker P."/>
            <person name="Souciet J.L."/>
        </authorList>
    </citation>
    <scope>NUCLEOTIDE SEQUENCE [LARGE SCALE GENOMIC DNA]</scope>
    <source>
        <strain evidence="8">ATCC 36239 / CBS 767 / BCRC 21394 / JCM 1990 / NBRC 0083 / IGC 2968</strain>
    </source>
</reference>
<comment type="cofactor">
    <cofactor evidence="5">
        <name>heme</name>
        <dbReference type="ChEBI" id="CHEBI:30413"/>
    </cofactor>
</comment>
<gene>
    <name evidence="7" type="ordered locus">DEHA2D03168g</name>
</gene>
<sequence>MVFATMGSAIFDFIRLLITFWNYKILNLLNIIFAIFLLSIFMDLVLGIGVPLKIKGIFAIPGYPIVGNLFQVLNNPALVYIQWANKYNASIFQIRLGFKRIIVVNSFEDVNILWTKHSCSNNSRPVQYIFHGIVSATQGFTVGSTPSGPSYKRKKKVISQSLNQKSVNNLSSVIDNETKFTIKNIIQNNRELFGPPSCNNYRYTRTIISDIDLLCYAQLYSLRSAIFLTYGLHLDVYDSEADLAKEIIEVESNIMKFRAPVSNLQDYIPILRYLPFGKSMQAQHYRNRRDAYMNKLFQQLQEKILEGDVDSSNSLVGVAIKNMELTSKLTSAELQSICLTMVSAGLDNTSLNFNHLMGQLSQPTTGYIYQRKAFEEMMSRNKNNICTAWDNAAIVMDCSYVIALIKETLRYFTVLPLGLPRITTKDITYKDAIIPKNSILFMNSYAANHDPNIYKDPMRFIPERWLDSITGLVLSKYEISHFSFGAGSRMCSGNHLAFKELYTLTCRMILTFQIRRPTSNKFLMELDPFKNNSNPNAISFEPKLFKVRLEPRIHNRSDDLYNKILRS</sequence>
<keyword evidence="6" id="KW-0472">Membrane</keyword>
<keyword evidence="8" id="KW-1185">Reference proteome</keyword>
<evidence type="ECO:0000256" key="5">
    <source>
        <dbReference type="PIRSR" id="PIRSR602401-1"/>
    </source>
</evidence>
<proteinExistence type="inferred from homology"/>
<keyword evidence="6" id="KW-0812">Transmembrane</keyword>
<accession>Q6BT65</accession>
<dbReference type="OMA" id="DPRAYWQ"/>
<dbReference type="KEGG" id="dha:DEHA2D03168g"/>
<keyword evidence="4 5" id="KW-0408">Iron</keyword>
<dbReference type="CDD" id="cd11066">
    <property type="entry name" value="CYP_PhacA-like"/>
    <property type="match status" value="1"/>
</dbReference>
<dbReference type="InterPro" id="IPR002401">
    <property type="entry name" value="Cyt_P450_E_grp-I"/>
</dbReference>
<dbReference type="AlphaFoldDB" id="Q6BT65"/>
<dbReference type="RefSeq" id="XP_458605.2">
    <property type="nucleotide sequence ID" value="XM_458605.1"/>
</dbReference>
<evidence type="ECO:0000256" key="4">
    <source>
        <dbReference type="ARBA" id="ARBA00023004"/>
    </source>
</evidence>
<dbReference type="GO" id="GO:0005506">
    <property type="term" value="F:iron ion binding"/>
    <property type="evidence" value="ECO:0007669"/>
    <property type="project" value="InterPro"/>
</dbReference>
<dbReference type="Proteomes" id="UP000000599">
    <property type="component" value="Chromosome D"/>
</dbReference>
<dbReference type="VEuPathDB" id="FungiDB:DEHA2D03168g"/>
<evidence type="ECO:0000313" key="8">
    <source>
        <dbReference type="Proteomes" id="UP000000599"/>
    </source>
</evidence>